<evidence type="ECO:0000256" key="3">
    <source>
        <dbReference type="PROSITE-ProRule" id="PRU00023"/>
    </source>
</evidence>
<dbReference type="EMBL" id="CAJZBQ010000034">
    <property type="protein sequence ID" value="CAG9323555.1"/>
    <property type="molecule type" value="Genomic_DNA"/>
</dbReference>
<proteinExistence type="predicted"/>
<dbReference type="Gene3D" id="1.25.40.20">
    <property type="entry name" value="Ankyrin repeat-containing domain"/>
    <property type="match status" value="1"/>
</dbReference>
<evidence type="ECO:0000313" key="5">
    <source>
        <dbReference type="EMBL" id="CAG9323555.1"/>
    </source>
</evidence>
<feature type="compositionally biased region" description="Basic and acidic residues" evidence="4">
    <location>
        <begin position="1"/>
        <end position="17"/>
    </location>
</feature>
<dbReference type="InterPro" id="IPR050776">
    <property type="entry name" value="Ank_Repeat/CDKN_Inhibitor"/>
</dbReference>
<reference evidence="5" key="1">
    <citation type="submission" date="2021-09" db="EMBL/GenBank/DDBJ databases">
        <authorList>
            <consortium name="AG Swart"/>
            <person name="Singh M."/>
            <person name="Singh A."/>
            <person name="Seah K."/>
            <person name="Emmerich C."/>
        </authorList>
    </citation>
    <scope>NUCLEOTIDE SEQUENCE</scope>
    <source>
        <strain evidence="5">ATCC30299</strain>
    </source>
</reference>
<evidence type="ECO:0000313" key="6">
    <source>
        <dbReference type="Proteomes" id="UP001162131"/>
    </source>
</evidence>
<keyword evidence="1" id="KW-0677">Repeat</keyword>
<dbReference type="SUPFAM" id="SSF48403">
    <property type="entry name" value="Ankyrin repeat"/>
    <property type="match status" value="1"/>
</dbReference>
<evidence type="ECO:0000256" key="1">
    <source>
        <dbReference type="ARBA" id="ARBA00022737"/>
    </source>
</evidence>
<dbReference type="PROSITE" id="PS50297">
    <property type="entry name" value="ANK_REP_REGION"/>
    <property type="match status" value="1"/>
</dbReference>
<dbReference type="Pfam" id="PF12796">
    <property type="entry name" value="Ank_2"/>
    <property type="match status" value="1"/>
</dbReference>
<feature type="region of interest" description="Disordered" evidence="4">
    <location>
        <begin position="1"/>
        <end position="20"/>
    </location>
</feature>
<name>A0AAU9JJ77_9CILI</name>
<dbReference type="InterPro" id="IPR002110">
    <property type="entry name" value="Ankyrin_rpt"/>
</dbReference>
<keyword evidence="2 3" id="KW-0040">ANK repeat</keyword>
<dbReference type="InterPro" id="IPR036770">
    <property type="entry name" value="Ankyrin_rpt-contain_sf"/>
</dbReference>
<dbReference type="PANTHER" id="PTHR24201:SF16">
    <property type="entry name" value="ANKYRIN-1-LIKE-RELATED"/>
    <property type="match status" value="1"/>
</dbReference>
<evidence type="ECO:0000256" key="4">
    <source>
        <dbReference type="SAM" id="MobiDB-lite"/>
    </source>
</evidence>
<protein>
    <recommendedName>
        <fullName evidence="7">Ankyrin repeat domain-containing protein</fullName>
    </recommendedName>
</protein>
<keyword evidence="6" id="KW-1185">Reference proteome</keyword>
<feature type="repeat" description="ANK" evidence="3">
    <location>
        <begin position="131"/>
        <end position="163"/>
    </location>
</feature>
<dbReference type="Proteomes" id="UP001162131">
    <property type="component" value="Unassembled WGS sequence"/>
</dbReference>
<dbReference type="AlphaFoldDB" id="A0AAU9JJ77"/>
<evidence type="ECO:0000256" key="2">
    <source>
        <dbReference type="ARBA" id="ARBA00023043"/>
    </source>
</evidence>
<dbReference type="GO" id="GO:0005634">
    <property type="term" value="C:nucleus"/>
    <property type="evidence" value="ECO:0007669"/>
    <property type="project" value="TreeGrafter"/>
</dbReference>
<organism evidence="5 6">
    <name type="scientific">Blepharisma stoltei</name>
    <dbReference type="NCBI Taxonomy" id="1481888"/>
    <lineage>
        <taxon>Eukaryota</taxon>
        <taxon>Sar</taxon>
        <taxon>Alveolata</taxon>
        <taxon>Ciliophora</taxon>
        <taxon>Postciliodesmatophora</taxon>
        <taxon>Heterotrichea</taxon>
        <taxon>Heterotrichida</taxon>
        <taxon>Blepharismidae</taxon>
        <taxon>Blepharisma</taxon>
    </lineage>
</organism>
<dbReference type="SMART" id="SM00248">
    <property type="entry name" value="ANK"/>
    <property type="match status" value="2"/>
</dbReference>
<dbReference type="PROSITE" id="PS50088">
    <property type="entry name" value="ANK_REPEAT"/>
    <property type="match status" value="1"/>
</dbReference>
<evidence type="ECO:0008006" key="7">
    <source>
        <dbReference type="Google" id="ProtNLM"/>
    </source>
</evidence>
<comment type="caution">
    <text evidence="5">The sequence shown here is derived from an EMBL/GenBank/DDBJ whole genome shotgun (WGS) entry which is preliminary data.</text>
</comment>
<sequence>MEDHVSLGEHTLADSKESPIPTKAQKRWKLLQNVIFASHLFRNQEIKVMQDINELVQDLQGSPARFEMPRTHTMLDDVLDEHKVTDKLFILIQRSSKKDLNDMERLIENHPKRFVRNFKDPDSYLNKKNIQGIRPLYEASKHGYLETVQILLDYGADCHLKSNLRKNEEENALQVAVRWGHFEVVKLFLQNSTWRKDELKAALKLSNNPKISEIIRSYMPKGRFCMCR</sequence>
<gene>
    <name evidence="5" type="ORF">BSTOLATCC_MIC34204</name>
</gene>
<accession>A0AAU9JJ77</accession>
<dbReference type="PANTHER" id="PTHR24201">
    <property type="entry name" value="ANK_REP_REGION DOMAIN-CONTAINING PROTEIN"/>
    <property type="match status" value="1"/>
</dbReference>